<dbReference type="PROSITE" id="PS51257">
    <property type="entry name" value="PROKAR_LIPOPROTEIN"/>
    <property type="match status" value="1"/>
</dbReference>
<name>A0ABS6UXI0_9PSEU</name>
<dbReference type="InterPro" id="IPR026004">
    <property type="entry name" value="Septum_form"/>
</dbReference>
<gene>
    <name evidence="3" type="ORF">I4I81_22220</name>
</gene>
<reference evidence="3 4" key="1">
    <citation type="submission" date="2020-11" db="EMBL/GenBank/DDBJ databases">
        <title>Pseudonocardia abyssalis sp. nov. and Pseudonocardia oceani sp. nov., description and phylogenomic analysis of two novel actinomycetes isolated from the deep Southern Ocean.</title>
        <authorList>
            <person name="Parra J."/>
        </authorList>
    </citation>
    <scope>NUCLEOTIDE SEQUENCE [LARGE SCALE GENOMIC DNA]</scope>
    <source>
        <strain evidence="3 4">KRD-168</strain>
    </source>
</reference>
<accession>A0ABS6UXI0</accession>
<sequence>MNTTLRRAATAVLAAGALALLSACGGSTSVLDLEVGQCITDETPEGEQVSSVPVVECSQPHVGEIYALPQLPDGDFPGDEAVTASAQELCAGPEFQTFVGVPIDQTTLSVNFLIPSAETWAEDDREIVCIVGPADGTPATTSLRGSNL</sequence>
<dbReference type="Pfam" id="PF13845">
    <property type="entry name" value="Septum_form"/>
    <property type="match status" value="1"/>
</dbReference>
<dbReference type="RefSeq" id="WP_218605031.1">
    <property type="nucleotide sequence ID" value="NZ_JADQDJ010000292.1"/>
</dbReference>
<evidence type="ECO:0000313" key="4">
    <source>
        <dbReference type="Proteomes" id="UP000694287"/>
    </source>
</evidence>
<keyword evidence="4" id="KW-1185">Reference proteome</keyword>
<protein>
    <submittedName>
        <fullName evidence="3">Septum formation family protein</fullName>
    </submittedName>
</protein>
<evidence type="ECO:0000259" key="2">
    <source>
        <dbReference type="Pfam" id="PF13845"/>
    </source>
</evidence>
<comment type="caution">
    <text evidence="3">The sequence shown here is derived from an EMBL/GenBank/DDBJ whole genome shotgun (WGS) entry which is preliminary data.</text>
</comment>
<keyword evidence="1" id="KW-0732">Signal</keyword>
<proteinExistence type="predicted"/>
<evidence type="ECO:0000313" key="3">
    <source>
        <dbReference type="EMBL" id="MBW0136960.1"/>
    </source>
</evidence>
<dbReference type="Proteomes" id="UP000694287">
    <property type="component" value="Unassembled WGS sequence"/>
</dbReference>
<dbReference type="EMBL" id="JADQDK010000001">
    <property type="protein sequence ID" value="MBW0136960.1"/>
    <property type="molecule type" value="Genomic_DNA"/>
</dbReference>
<feature type="signal peptide" evidence="1">
    <location>
        <begin position="1"/>
        <end position="25"/>
    </location>
</feature>
<feature type="chain" id="PRO_5047212935" evidence="1">
    <location>
        <begin position="26"/>
        <end position="148"/>
    </location>
</feature>
<organism evidence="3 4">
    <name type="scientific">Pseudonocardia abyssalis</name>
    <dbReference type="NCBI Taxonomy" id="2792008"/>
    <lineage>
        <taxon>Bacteria</taxon>
        <taxon>Bacillati</taxon>
        <taxon>Actinomycetota</taxon>
        <taxon>Actinomycetes</taxon>
        <taxon>Pseudonocardiales</taxon>
        <taxon>Pseudonocardiaceae</taxon>
        <taxon>Pseudonocardia</taxon>
    </lineage>
</organism>
<evidence type="ECO:0000256" key="1">
    <source>
        <dbReference type="SAM" id="SignalP"/>
    </source>
</evidence>
<feature type="domain" description="Septum formation-related" evidence="2">
    <location>
        <begin position="36"/>
        <end position="140"/>
    </location>
</feature>